<keyword evidence="7" id="KW-0808">Transferase</keyword>
<dbReference type="Gene3D" id="3.30.70.260">
    <property type="match status" value="1"/>
</dbReference>
<dbReference type="GO" id="GO:0009097">
    <property type="term" value="P:isoleucine biosynthetic process"/>
    <property type="evidence" value="ECO:0007669"/>
    <property type="project" value="UniProtKB-UniRule"/>
</dbReference>
<feature type="domain" description="Acetolactate synthase small subunit C-terminal" evidence="8">
    <location>
        <begin position="52"/>
        <end position="125"/>
    </location>
</feature>
<dbReference type="GO" id="GO:1990610">
    <property type="term" value="F:acetolactate synthase regulator activity"/>
    <property type="evidence" value="ECO:0007669"/>
    <property type="project" value="UniProtKB-UniRule"/>
</dbReference>
<keyword evidence="5 7" id="KW-0028">Amino-acid biosynthesis</keyword>
<accession>A0A3D9KCS0</accession>
<dbReference type="EC" id="2.2.1.6" evidence="7"/>
<dbReference type="Gene3D" id="3.30.70.1150">
    <property type="entry name" value="ACT-like. Chain A, domain 2"/>
    <property type="match status" value="1"/>
</dbReference>
<dbReference type="NCBIfam" id="TIGR00119">
    <property type="entry name" value="acolac_sm"/>
    <property type="match status" value="1"/>
</dbReference>
<dbReference type="UniPathway" id="UPA00047">
    <property type="reaction ID" value="UER00055"/>
</dbReference>
<keyword evidence="6 7" id="KW-0100">Branched-chain amino acid biosynthesis</keyword>
<dbReference type="PANTHER" id="PTHR30239">
    <property type="entry name" value="ACETOLACTATE SYNTHASE SMALL SUBUNIT"/>
    <property type="match status" value="1"/>
</dbReference>
<sequence length="125" mass="13787">MTVGAPGQEHLSRMTVVARGDEPQIRQICSQLGKLLDVVKVEPLSGKPTIERELLLVKLTAEPEKKAELLSLIETFRSSIVDVAPRTLIVQAVGDRDKNDAFLRLLRPYGILEIARTGETAMLRG</sequence>
<comment type="function">
    <text evidence="7">Catalyzes the conversion of 2 pyruvate molecules into acetolactate in the first common step of the biosynthetic pathway of the branched-amino acids such as leucine, isoleucine, and valine.</text>
</comment>
<evidence type="ECO:0000256" key="4">
    <source>
        <dbReference type="ARBA" id="ARBA00011744"/>
    </source>
</evidence>
<evidence type="ECO:0000256" key="7">
    <source>
        <dbReference type="RuleBase" id="RU368092"/>
    </source>
</evidence>
<organism evidence="9 10">
    <name type="scientific">Cohnella phaseoli</name>
    <dbReference type="NCBI Taxonomy" id="456490"/>
    <lineage>
        <taxon>Bacteria</taxon>
        <taxon>Bacillati</taxon>
        <taxon>Bacillota</taxon>
        <taxon>Bacilli</taxon>
        <taxon>Bacillales</taxon>
        <taxon>Paenibacillaceae</taxon>
        <taxon>Cohnella</taxon>
    </lineage>
</organism>
<evidence type="ECO:0000313" key="10">
    <source>
        <dbReference type="Proteomes" id="UP000256977"/>
    </source>
</evidence>
<comment type="pathway">
    <text evidence="1 7">Amino-acid biosynthesis; L-isoleucine biosynthesis; L-isoleucine from 2-oxobutanoate: step 1/4.</text>
</comment>
<dbReference type="GO" id="GO:0003984">
    <property type="term" value="F:acetolactate synthase activity"/>
    <property type="evidence" value="ECO:0007669"/>
    <property type="project" value="UniProtKB-UniRule"/>
</dbReference>
<dbReference type="FunFam" id="3.30.70.1150:FF:000001">
    <property type="entry name" value="Acetolactate synthase small subunit"/>
    <property type="match status" value="1"/>
</dbReference>
<dbReference type="Pfam" id="PF10369">
    <property type="entry name" value="ALS_ss_C"/>
    <property type="match status" value="1"/>
</dbReference>
<evidence type="ECO:0000256" key="3">
    <source>
        <dbReference type="ARBA" id="ARBA00006341"/>
    </source>
</evidence>
<dbReference type="PANTHER" id="PTHR30239:SF0">
    <property type="entry name" value="ACETOLACTATE SYNTHASE SMALL SUBUNIT 1, CHLOROPLASTIC"/>
    <property type="match status" value="1"/>
</dbReference>
<evidence type="ECO:0000256" key="6">
    <source>
        <dbReference type="ARBA" id="ARBA00023304"/>
    </source>
</evidence>
<dbReference type="SUPFAM" id="SSF55021">
    <property type="entry name" value="ACT-like"/>
    <property type="match status" value="1"/>
</dbReference>
<gene>
    <name evidence="9" type="ORF">DFP98_10736</name>
</gene>
<name>A0A3D9KCS0_9BACL</name>
<dbReference type="UniPathway" id="UPA00049">
    <property type="reaction ID" value="UER00059"/>
</dbReference>
<comment type="subunit">
    <text evidence="4 7">Dimer of large and small chains.</text>
</comment>
<keyword evidence="10" id="KW-1185">Reference proteome</keyword>
<comment type="pathway">
    <text evidence="2 7">Amino-acid biosynthesis; L-valine biosynthesis; L-valine from pyruvate: step 1/4.</text>
</comment>
<evidence type="ECO:0000256" key="5">
    <source>
        <dbReference type="ARBA" id="ARBA00022605"/>
    </source>
</evidence>
<comment type="catalytic activity">
    <reaction evidence="7">
        <text>2 pyruvate + H(+) = (2S)-2-acetolactate + CO2</text>
        <dbReference type="Rhea" id="RHEA:25249"/>
        <dbReference type="ChEBI" id="CHEBI:15361"/>
        <dbReference type="ChEBI" id="CHEBI:15378"/>
        <dbReference type="ChEBI" id="CHEBI:16526"/>
        <dbReference type="ChEBI" id="CHEBI:58476"/>
        <dbReference type="EC" id="2.2.1.6"/>
    </reaction>
</comment>
<dbReference type="EMBL" id="QRDZ01000007">
    <property type="protein sequence ID" value="RED83930.1"/>
    <property type="molecule type" value="Genomic_DNA"/>
</dbReference>
<dbReference type="GO" id="GO:0005829">
    <property type="term" value="C:cytosol"/>
    <property type="evidence" value="ECO:0007669"/>
    <property type="project" value="TreeGrafter"/>
</dbReference>
<reference evidence="9 10" key="1">
    <citation type="submission" date="2018-07" db="EMBL/GenBank/DDBJ databases">
        <title>Genomic Encyclopedia of Type Strains, Phase III (KMG-III): the genomes of soil and plant-associated and newly described type strains.</title>
        <authorList>
            <person name="Whitman W."/>
        </authorList>
    </citation>
    <scope>NUCLEOTIDE SEQUENCE [LARGE SCALE GENOMIC DNA]</scope>
    <source>
        <strain evidence="9 10">CECT 7287</strain>
    </source>
</reference>
<evidence type="ECO:0000259" key="8">
    <source>
        <dbReference type="Pfam" id="PF10369"/>
    </source>
</evidence>
<proteinExistence type="inferred from homology"/>
<dbReference type="InterPro" id="IPR045865">
    <property type="entry name" value="ACT-like_dom_sf"/>
</dbReference>
<dbReference type="AlphaFoldDB" id="A0A3D9KCS0"/>
<dbReference type="InterPro" id="IPR027271">
    <property type="entry name" value="Acetolactate_synth/TF_NikR_C"/>
</dbReference>
<protein>
    <recommendedName>
        <fullName evidence="7">Acetolactate synthase small subunit</fullName>
        <shortName evidence="7">AHAS</shortName>
        <shortName evidence="7">ALS</shortName>
        <ecNumber evidence="7">2.2.1.6</ecNumber>
    </recommendedName>
    <alternativeName>
        <fullName evidence="7">Acetohydroxy-acid synthase small subunit</fullName>
    </alternativeName>
</protein>
<evidence type="ECO:0000313" key="9">
    <source>
        <dbReference type="EMBL" id="RED83930.1"/>
    </source>
</evidence>
<dbReference type="InterPro" id="IPR004789">
    <property type="entry name" value="Acetalactate_synth_ssu"/>
</dbReference>
<dbReference type="GO" id="GO:0009099">
    <property type="term" value="P:L-valine biosynthetic process"/>
    <property type="evidence" value="ECO:0007669"/>
    <property type="project" value="UniProtKB-UniRule"/>
</dbReference>
<comment type="caution">
    <text evidence="9">The sequence shown here is derived from an EMBL/GenBank/DDBJ whole genome shotgun (WGS) entry which is preliminary data.</text>
</comment>
<evidence type="ECO:0000256" key="2">
    <source>
        <dbReference type="ARBA" id="ARBA00005025"/>
    </source>
</evidence>
<comment type="similarity">
    <text evidence="3 7">Belongs to the acetolactate synthase small subunit family.</text>
</comment>
<dbReference type="NCBIfam" id="NF008864">
    <property type="entry name" value="PRK11895.1"/>
    <property type="match status" value="1"/>
</dbReference>
<evidence type="ECO:0000256" key="1">
    <source>
        <dbReference type="ARBA" id="ARBA00004974"/>
    </source>
</evidence>
<dbReference type="InterPro" id="IPR019455">
    <property type="entry name" value="Acetolactate_synth_ssu_C"/>
</dbReference>
<dbReference type="Proteomes" id="UP000256977">
    <property type="component" value="Unassembled WGS sequence"/>
</dbReference>